<evidence type="ECO:0000256" key="1">
    <source>
        <dbReference type="ARBA" id="ARBA00010449"/>
    </source>
</evidence>
<dbReference type="GO" id="GO:0070286">
    <property type="term" value="P:axonemal dynein complex assembly"/>
    <property type="evidence" value="ECO:0007669"/>
    <property type="project" value="InterPro"/>
</dbReference>
<evidence type="ECO:0000259" key="5">
    <source>
        <dbReference type="Pfam" id="PF14737"/>
    </source>
</evidence>
<dbReference type="GO" id="GO:0044458">
    <property type="term" value="P:motile cilium assembly"/>
    <property type="evidence" value="ECO:0007669"/>
    <property type="project" value="TreeGrafter"/>
</dbReference>
<protein>
    <submittedName>
        <fullName evidence="7">DNAAF3</fullName>
    </submittedName>
</protein>
<dbReference type="OrthoDB" id="538817at2759"/>
<evidence type="ECO:0000313" key="8">
    <source>
        <dbReference type="Proteomes" id="UP000597762"/>
    </source>
</evidence>
<evidence type="ECO:0000256" key="4">
    <source>
        <dbReference type="ARBA" id="ARBA00024190"/>
    </source>
</evidence>
<dbReference type="Proteomes" id="UP000597762">
    <property type="component" value="Unassembled WGS sequence"/>
</dbReference>
<dbReference type="PANTHER" id="PTHR22118:SF14">
    <property type="entry name" value="DYNEIN AXONEMAL ASSEMBLY FACTOR 3"/>
    <property type="match status" value="1"/>
</dbReference>
<dbReference type="AlphaFoldDB" id="A0A812D8C7"/>
<accession>A0A812D8C7</accession>
<comment type="similarity">
    <text evidence="1">Belongs to the DNAAF3 family.</text>
</comment>
<sequence>MTDGYGSISFWGYSPSLDLLQTEHEEKVLTMNIRDDSDKPDTINILLVGAADIRHVLKTITCANLHPKKKLHFHIFENRLELYARHMLLLAIALEPYTQVGLQDKVELFLELYGNSLVRTKSFEYLQKMSNEFIRMVTDFDYLEKKLPCLDMTRLKFKERDFMEGIFKFWRNPDQKLFDISKCW</sequence>
<evidence type="ECO:0000313" key="7">
    <source>
        <dbReference type="EMBL" id="CAE1294758.1"/>
    </source>
</evidence>
<dbReference type="Pfam" id="PF14737">
    <property type="entry name" value="DUF4470"/>
    <property type="match status" value="1"/>
</dbReference>
<evidence type="ECO:0000256" key="3">
    <source>
        <dbReference type="ARBA" id="ARBA00022794"/>
    </source>
</evidence>
<dbReference type="PANTHER" id="PTHR22118">
    <property type="entry name" value="DYNEIN ASSEMBLY FACTOR 3, AXONEMAL"/>
    <property type="match status" value="1"/>
</dbReference>
<dbReference type="InterPro" id="IPR027974">
    <property type="entry name" value="DUF4470"/>
</dbReference>
<evidence type="ECO:0000256" key="2">
    <source>
        <dbReference type="ARBA" id="ARBA00022490"/>
    </source>
</evidence>
<comment type="caution">
    <text evidence="7">The sequence shown here is derived from an EMBL/GenBank/DDBJ whole genome shotgun (WGS) entry which is preliminary data.</text>
</comment>
<gene>
    <name evidence="7" type="ORF">SPHA_50555</name>
</gene>
<comment type="subcellular location">
    <subcellularLocation>
        <location evidence="4">Dynein axonemal particle</location>
    </subcellularLocation>
</comment>
<dbReference type="InterPro" id="IPR039304">
    <property type="entry name" value="DNAAF3"/>
</dbReference>
<dbReference type="EMBL" id="CAHIKZ030002993">
    <property type="protein sequence ID" value="CAE1294758.1"/>
    <property type="molecule type" value="Genomic_DNA"/>
</dbReference>
<proteinExistence type="inferred from homology"/>
<keyword evidence="8" id="KW-1185">Reference proteome</keyword>
<evidence type="ECO:0000259" key="6">
    <source>
        <dbReference type="Pfam" id="PF14740"/>
    </source>
</evidence>
<feature type="domain" description="DUF4470" evidence="5">
    <location>
        <begin position="10"/>
        <end position="117"/>
    </location>
</feature>
<reference evidence="7" key="1">
    <citation type="submission" date="2021-01" db="EMBL/GenBank/DDBJ databases">
        <authorList>
            <person name="Li R."/>
            <person name="Bekaert M."/>
        </authorList>
    </citation>
    <scope>NUCLEOTIDE SEQUENCE</scope>
    <source>
        <strain evidence="7">Farmed</strain>
    </source>
</reference>
<dbReference type="InterPro" id="IPR028235">
    <property type="entry name" value="DNAAF3_C"/>
</dbReference>
<feature type="domain" description="Dynein assembly factor 3 C-terminal" evidence="6">
    <location>
        <begin position="150"/>
        <end position="184"/>
    </location>
</feature>
<dbReference type="GO" id="GO:0120293">
    <property type="term" value="C:dynein axonemal particle"/>
    <property type="evidence" value="ECO:0007669"/>
    <property type="project" value="UniProtKB-SubCell"/>
</dbReference>
<organism evidence="7 8">
    <name type="scientific">Acanthosepion pharaonis</name>
    <name type="common">Pharaoh cuttlefish</name>
    <name type="synonym">Sepia pharaonis</name>
    <dbReference type="NCBI Taxonomy" id="158019"/>
    <lineage>
        <taxon>Eukaryota</taxon>
        <taxon>Metazoa</taxon>
        <taxon>Spiralia</taxon>
        <taxon>Lophotrochozoa</taxon>
        <taxon>Mollusca</taxon>
        <taxon>Cephalopoda</taxon>
        <taxon>Coleoidea</taxon>
        <taxon>Decapodiformes</taxon>
        <taxon>Sepiida</taxon>
        <taxon>Sepiina</taxon>
        <taxon>Sepiidae</taxon>
        <taxon>Acanthosepion</taxon>
    </lineage>
</organism>
<keyword evidence="3" id="KW-0970">Cilium biogenesis/degradation</keyword>
<name>A0A812D8C7_ACAPH</name>
<dbReference type="Pfam" id="PF14740">
    <property type="entry name" value="DUF4471"/>
    <property type="match status" value="1"/>
</dbReference>
<keyword evidence="2" id="KW-0963">Cytoplasm</keyword>